<dbReference type="OrthoDB" id="9761875at2"/>
<dbReference type="InterPro" id="IPR008928">
    <property type="entry name" value="6-hairpin_glycosidase_sf"/>
</dbReference>
<evidence type="ECO:0000313" key="4">
    <source>
        <dbReference type="Proteomes" id="UP000290365"/>
    </source>
</evidence>
<dbReference type="SUPFAM" id="SSF48208">
    <property type="entry name" value="Six-hairpin glycosidases"/>
    <property type="match status" value="1"/>
</dbReference>
<dbReference type="AlphaFoldDB" id="A0A4P6JXY5"/>
<reference evidence="3 4" key="1">
    <citation type="submission" date="2019-01" db="EMBL/GenBank/DDBJ databases">
        <title>Ktedonosporobacter rubrisoli SCAWS-G2.</title>
        <authorList>
            <person name="Huang Y."/>
            <person name="Yan B."/>
        </authorList>
    </citation>
    <scope>NUCLEOTIDE SEQUENCE [LARGE SCALE GENOMIC DNA]</scope>
    <source>
        <strain evidence="3 4">SCAWS-G2</strain>
    </source>
</reference>
<evidence type="ECO:0008006" key="5">
    <source>
        <dbReference type="Google" id="ProtNLM"/>
    </source>
</evidence>
<dbReference type="InterPro" id="IPR012341">
    <property type="entry name" value="6hp_glycosidase-like_sf"/>
</dbReference>
<feature type="domain" description="Glycogen debranching enzyme C-terminal" evidence="1">
    <location>
        <begin position="441"/>
        <end position="755"/>
    </location>
</feature>
<sequence>MLCYTMRVYDAKLRTFTQINCPYLVTAHLIEGLGGSGMPITFDRSTCCDLNEIISREWLVTNGLGGYAAGTVAGVLTRMQHGLLVIVPPDTVQPQLLLAKLDEEIAFDQRTYYLGTNEYRDGTLSPAGFVHLESFHLEQGFPVFNYRLGGPHGILLEKRIWMLQGSNTTYIRYRVRRMPSQEETSNYARQGLASRYYDHTSGSGRDMRLSITLLPFAAQRPYNQPQYGNNAWHFLVQPQPGRELIDEDEWSPGIRSSRPRLMTGCTLQASEEARPYHILAIGHPESQVTFIPTGVWYWNFLRRHDARAGLLATDDLYLPGVFRATLWPEEDATLTLVISAEALSSPELRLHQLNLSYEQALEQQKDLLRDALQPQRYFGEGGEAAQAHHLHVLPLTTTSDPYAGGEDFLHQLLQASEHFLTWRKASADRQRKTRHGLFHTPERMPALCSGYFDLEYKTRDALIALPGLLLVTERYDEALKILRELIRHVKGGLLPDHLPVPGQRLSECDYNSADTTLWYIYALDHYLRVTHNYAFLEEAYYILTECINRYMRGTYHGIHVNSTDGLLYAGREGKALTWMDAMANGTPVTPRAGKPVELNALWYHALSLMHEWSQYFTHQSSLRYHTAFYQELLTRNRRSFQERFWYSEGGYLYDVIDGPQGNDASLRPNQLLALSLRYSVLDNQCCESIFEAVTQHLLTPYGLRSLAPHDPAYRGHAGSTREEQQRVLHQGNVWSWLIGPYIEAMLSIKLHASAAPSSDEKTLFQEYLWRKGLQLLEPFKNRFTVGLLSMNEGTFNGDAPFHPTGQYLASASCTGELLRIYDMLARMRSLPLTYTLSR</sequence>
<dbReference type="KEGG" id="kbs:EPA93_31990"/>
<dbReference type="PANTHER" id="PTHR10569">
    <property type="entry name" value="GLYCOGEN DEBRANCHING ENZYME"/>
    <property type="match status" value="1"/>
</dbReference>
<dbReference type="InterPro" id="IPR024742">
    <property type="entry name" value="Glycogen_debranch_N"/>
</dbReference>
<evidence type="ECO:0000259" key="1">
    <source>
        <dbReference type="Pfam" id="PF06202"/>
    </source>
</evidence>
<organism evidence="3 4">
    <name type="scientific">Ktedonosporobacter rubrisoli</name>
    <dbReference type="NCBI Taxonomy" id="2509675"/>
    <lineage>
        <taxon>Bacteria</taxon>
        <taxon>Bacillati</taxon>
        <taxon>Chloroflexota</taxon>
        <taxon>Ktedonobacteria</taxon>
        <taxon>Ktedonobacterales</taxon>
        <taxon>Ktedonosporobacteraceae</taxon>
        <taxon>Ktedonosporobacter</taxon>
    </lineage>
</organism>
<evidence type="ECO:0000313" key="3">
    <source>
        <dbReference type="EMBL" id="QBD80345.1"/>
    </source>
</evidence>
<dbReference type="GO" id="GO:0004135">
    <property type="term" value="F:amylo-alpha-1,6-glucosidase activity"/>
    <property type="evidence" value="ECO:0007669"/>
    <property type="project" value="InterPro"/>
</dbReference>
<dbReference type="InterPro" id="IPR032790">
    <property type="entry name" value="GDE_C"/>
</dbReference>
<evidence type="ECO:0000259" key="2">
    <source>
        <dbReference type="Pfam" id="PF12439"/>
    </source>
</evidence>
<gene>
    <name evidence="3" type="ORF">EPA93_31990</name>
</gene>
<dbReference type="Pfam" id="PF12439">
    <property type="entry name" value="GDE_N"/>
    <property type="match status" value="1"/>
</dbReference>
<dbReference type="GO" id="GO:0004134">
    <property type="term" value="F:4-alpha-glucanotransferase activity"/>
    <property type="evidence" value="ECO:0007669"/>
    <property type="project" value="InterPro"/>
</dbReference>
<dbReference type="GO" id="GO:0005980">
    <property type="term" value="P:glycogen catabolic process"/>
    <property type="evidence" value="ECO:0007669"/>
    <property type="project" value="InterPro"/>
</dbReference>
<dbReference type="Proteomes" id="UP000290365">
    <property type="component" value="Chromosome"/>
</dbReference>
<dbReference type="Gene3D" id="1.50.10.10">
    <property type="match status" value="1"/>
</dbReference>
<protein>
    <recommendedName>
        <fullName evidence="5">Glycogen debranching protein</fullName>
    </recommendedName>
</protein>
<accession>A0A4P6JXY5</accession>
<proteinExistence type="predicted"/>
<keyword evidence="4" id="KW-1185">Reference proteome</keyword>
<dbReference type="EMBL" id="CP035758">
    <property type="protein sequence ID" value="QBD80345.1"/>
    <property type="molecule type" value="Genomic_DNA"/>
</dbReference>
<feature type="domain" description="Glycogen debranching enzyme bacterial and archaeal type N-terminal" evidence="2">
    <location>
        <begin position="56"/>
        <end position="332"/>
    </location>
</feature>
<dbReference type="Pfam" id="PF06202">
    <property type="entry name" value="GDE_C"/>
    <property type="match status" value="1"/>
</dbReference>
<dbReference type="InterPro" id="IPR010401">
    <property type="entry name" value="AGL/Gdb1"/>
</dbReference>
<dbReference type="PANTHER" id="PTHR10569:SF2">
    <property type="entry name" value="GLYCOGEN DEBRANCHING ENZYME"/>
    <property type="match status" value="1"/>
</dbReference>
<name>A0A4P6JXY5_KTERU</name>